<dbReference type="SUPFAM" id="SSF49785">
    <property type="entry name" value="Galactose-binding domain-like"/>
    <property type="match status" value="1"/>
</dbReference>
<evidence type="ECO:0000256" key="4">
    <source>
        <dbReference type="SAM" id="Coils"/>
    </source>
</evidence>
<dbReference type="PRINTS" id="PR00344">
    <property type="entry name" value="BCTRLSENSOR"/>
</dbReference>
<feature type="transmembrane region" description="Helical" evidence="5">
    <location>
        <begin position="316"/>
        <end position="333"/>
    </location>
</feature>
<dbReference type="RefSeq" id="WP_119668042.1">
    <property type="nucleotide sequence ID" value="NZ_QXED01000003.1"/>
</dbReference>
<feature type="chain" id="PRO_5019274612" description="histidine kinase" evidence="6">
    <location>
        <begin position="19"/>
        <end position="720"/>
    </location>
</feature>
<evidence type="ECO:0000256" key="2">
    <source>
        <dbReference type="ARBA" id="ARBA00012438"/>
    </source>
</evidence>
<keyword evidence="9" id="KW-1185">Reference proteome</keyword>
<evidence type="ECO:0000256" key="5">
    <source>
        <dbReference type="SAM" id="Phobius"/>
    </source>
</evidence>
<feature type="transmembrane region" description="Helical" evidence="5">
    <location>
        <begin position="226"/>
        <end position="250"/>
    </location>
</feature>
<comment type="catalytic activity">
    <reaction evidence="1">
        <text>ATP + protein L-histidine = ADP + protein N-phospho-L-histidine.</text>
        <dbReference type="EC" id="2.7.13.3"/>
    </reaction>
</comment>
<dbReference type="GO" id="GO:0000155">
    <property type="term" value="F:phosphorelay sensor kinase activity"/>
    <property type="evidence" value="ECO:0007669"/>
    <property type="project" value="InterPro"/>
</dbReference>
<evidence type="ECO:0000256" key="3">
    <source>
        <dbReference type="ARBA" id="ARBA00022553"/>
    </source>
</evidence>
<evidence type="ECO:0000256" key="6">
    <source>
        <dbReference type="SAM" id="SignalP"/>
    </source>
</evidence>
<dbReference type="Pfam" id="PF02518">
    <property type="entry name" value="HATPase_c"/>
    <property type="match status" value="1"/>
</dbReference>
<dbReference type="PANTHER" id="PTHR43065">
    <property type="entry name" value="SENSOR HISTIDINE KINASE"/>
    <property type="match status" value="1"/>
</dbReference>
<feature type="transmembrane region" description="Helical" evidence="5">
    <location>
        <begin position="256"/>
        <end position="280"/>
    </location>
</feature>
<evidence type="ECO:0000313" key="9">
    <source>
        <dbReference type="Proteomes" id="UP000283523"/>
    </source>
</evidence>
<dbReference type="InterPro" id="IPR036097">
    <property type="entry name" value="HisK_dim/P_sf"/>
</dbReference>
<dbReference type="SMART" id="SM00387">
    <property type="entry name" value="HATPase_c"/>
    <property type="match status" value="1"/>
</dbReference>
<keyword evidence="5" id="KW-0472">Membrane</keyword>
<reference evidence="8 9" key="1">
    <citation type="submission" date="2018-08" db="EMBL/GenBank/DDBJ databases">
        <title>Fibrisoma montanum sp. nov., isolated from Danxia mountain soil.</title>
        <authorList>
            <person name="Huang Y."/>
        </authorList>
    </citation>
    <scope>NUCLEOTIDE SEQUENCE [LARGE SCALE GENOMIC DNA]</scope>
    <source>
        <strain evidence="8 9">HYT19</strain>
    </source>
</reference>
<dbReference type="InterPro" id="IPR005467">
    <property type="entry name" value="His_kinase_dom"/>
</dbReference>
<feature type="domain" description="Histidine kinase" evidence="7">
    <location>
        <begin position="477"/>
        <end position="720"/>
    </location>
</feature>
<dbReference type="EC" id="2.7.13.3" evidence="2"/>
<evidence type="ECO:0000256" key="1">
    <source>
        <dbReference type="ARBA" id="ARBA00000085"/>
    </source>
</evidence>
<dbReference type="PANTHER" id="PTHR43065:SF42">
    <property type="entry name" value="TWO-COMPONENT SENSOR PPRA"/>
    <property type="match status" value="1"/>
</dbReference>
<dbReference type="InterPro" id="IPR008979">
    <property type="entry name" value="Galactose-bd-like_sf"/>
</dbReference>
<proteinExistence type="predicted"/>
<dbReference type="PROSITE" id="PS50109">
    <property type="entry name" value="HIS_KIN"/>
    <property type="match status" value="1"/>
</dbReference>
<evidence type="ECO:0000313" key="8">
    <source>
        <dbReference type="EMBL" id="RIV23825.1"/>
    </source>
</evidence>
<dbReference type="InterPro" id="IPR003661">
    <property type="entry name" value="HisK_dim/P_dom"/>
</dbReference>
<keyword evidence="4" id="KW-0175">Coiled coil</keyword>
<name>A0A418MBS7_9BACT</name>
<gene>
    <name evidence="8" type="ORF">DYU11_12730</name>
</gene>
<dbReference type="InterPro" id="IPR004358">
    <property type="entry name" value="Sig_transdc_His_kin-like_C"/>
</dbReference>
<dbReference type="SUPFAM" id="SSF47384">
    <property type="entry name" value="Homodimeric domain of signal transducing histidine kinase"/>
    <property type="match status" value="1"/>
</dbReference>
<dbReference type="SUPFAM" id="SSF55874">
    <property type="entry name" value="ATPase domain of HSP90 chaperone/DNA topoisomerase II/histidine kinase"/>
    <property type="match status" value="1"/>
</dbReference>
<dbReference type="Gene3D" id="2.60.120.260">
    <property type="entry name" value="Galactose-binding domain-like"/>
    <property type="match status" value="1"/>
</dbReference>
<keyword evidence="3" id="KW-0597">Phosphoprotein</keyword>
<dbReference type="Gene3D" id="3.30.565.10">
    <property type="entry name" value="Histidine kinase-like ATPase, C-terminal domain"/>
    <property type="match status" value="1"/>
</dbReference>
<feature type="coiled-coil region" evidence="4">
    <location>
        <begin position="434"/>
        <end position="468"/>
    </location>
</feature>
<feature type="transmembrane region" description="Helical" evidence="5">
    <location>
        <begin position="287"/>
        <end position="304"/>
    </location>
</feature>
<keyword evidence="6" id="KW-0732">Signal</keyword>
<protein>
    <recommendedName>
        <fullName evidence="2">histidine kinase</fullName>
        <ecNumber evidence="2">2.7.13.3</ecNumber>
    </recommendedName>
</protein>
<dbReference type="InterPro" id="IPR003594">
    <property type="entry name" value="HATPase_dom"/>
</dbReference>
<dbReference type="InterPro" id="IPR036890">
    <property type="entry name" value="HATPase_C_sf"/>
</dbReference>
<sequence length="720" mass="80562">MNYLFFFICLLVALNASAQESETFRLYDLGREGVLLQTGWRFQPGDNPDYARPNFDDRNWPTVDPTQPIQQFTRLQQAGIGWLRLRLKPSPQYNTTTLLQVNQVVASEIYLNGRLLQRYGVIGPTPQTSRAYQPSGEPIGFPLTANTESVLAVRVAYCPLLSPHFPAPLSYSVFSARLSQPVQVVHFYRNRTILVCINLIPSALLLILGVIHFTFFYYNRKQLTNLYFASYTILFSIGYAIGALPFLFRWVAVQEWLFIVGFILSVVGFWFSVVAHYLLFSFRQGRFFYAITAAGLLSIFMANAPDNPLKWLGGPFIWVLFSLELLRVTIVALRRQRPGAPIVVAGHALKALFLVLFINVYYLPLPTGVNPSTIGSLFFSLSALSVPLALSLFLAREFAMISQLLAVKLTEVETLSTQAIAQEQEKQGWLASQNETLEREVKTRTAELQQSLNQLKTTQDQLVQQEKLASLGELTAGVAHEIQNPLNFVNNFSEVNIELTDELRQALHQPAPDLGLADSLLDDLRENMQHISRNGQRAAGIVRSMLEHNRSASAVHERQPTNLNTLADECLTLAYHTMRARNPTLTVELIKVLDPAIGTPELVPQDIGRVLINLFNNAFYAVDQQVRRLGSAYHPQIRITTMTQNGHVLLTVRDNGVGIPADQLKKIYQPFFTTKPTGEGTGLGLSISYDIVTKGHGGQMTVASDVGKYTEFTLQLPITS</sequence>
<dbReference type="AlphaFoldDB" id="A0A418MBS7"/>
<keyword evidence="5" id="KW-1133">Transmembrane helix</keyword>
<evidence type="ECO:0000259" key="7">
    <source>
        <dbReference type="PROSITE" id="PS50109"/>
    </source>
</evidence>
<dbReference type="Gene3D" id="1.10.287.130">
    <property type="match status" value="1"/>
</dbReference>
<feature type="transmembrane region" description="Helical" evidence="5">
    <location>
        <begin position="374"/>
        <end position="395"/>
    </location>
</feature>
<dbReference type="Proteomes" id="UP000283523">
    <property type="component" value="Unassembled WGS sequence"/>
</dbReference>
<feature type="transmembrane region" description="Helical" evidence="5">
    <location>
        <begin position="340"/>
        <end position="362"/>
    </location>
</feature>
<comment type="caution">
    <text evidence="8">The sequence shown here is derived from an EMBL/GenBank/DDBJ whole genome shotgun (WGS) entry which is preliminary data.</text>
</comment>
<dbReference type="EMBL" id="QXED01000003">
    <property type="protein sequence ID" value="RIV23825.1"/>
    <property type="molecule type" value="Genomic_DNA"/>
</dbReference>
<dbReference type="CDD" id="cd00082">
    <property type="entry name" value="HisKA"/>
    <property type="match status" value="1"/>
</dbReference>
<feature type="transmembrane region" description="Helical" evidence="5">
    <location>
        <begin position="199"/>
        <end position="219"/>
    </location>
</feature>
<accession>A0A418MBS7</accession>
<organism evidence="8 9">
    <name type="scientific">Fibrisoma montanum</name>
    <dbReference type="NCBI Taxonomy" id="2305895"/>
    <lineage>
        <taxon>Bacteria</taxon>
        <taxon>Pseudomonadati</taxon>
        <taxon>Bacteroidota</taxon>
        <taxon>Cytophagia</taxon>
        <taxon>Cytophagales</taxon>
        <taxon>Spirosomataceae</taxon>
        <taxon>Fibrisoma</taxon>
    </lineage>
</organism>
<feature type="signal peptide" evidence="6">
    <location>
        <begin position="1"/>
        <end position="18"/>
    </location>
</feature>
<dbReference type="OrthoDB" id="9806995at2"/>
<keyword evidence="5" id="KW-0812">Transmembrane</keyword>